<feature type="domain" description="EGF-like" evidence="6">
    <location>
        <begin position="214"/>
        <end position="250"/>
    </location>
</feature>
<keyword evidence="3 4" id="KW-1015">Disulfide bond</keyword>
<feature type="disulfide bond" evidence="4">
    <location>
        <begin position="281"/>
        <end position="290"/>
    </location>
</feature>
<dbReference type="GO" id="GO:0005509">
    <property type="term" value="F:calcium ion binding"/>
    <property type="evidence" value="ECO:0007669"/>
    <property type="project" value="InterPro"/>
</dbReference>
<evidence type="ECO:0000256" key="1">
    <source>
        <dbReference type="ARBA" id="ARBA00022536"/>
    </source>
</evidence>
<protein>
    <recommendedName>
        <fullName evidence="6">EGF-like domain-containing protein</fullName>
    </recommendedName>
</protein>
<evidence type="ECO:0000256" key="5">
    <source>
        <dbReference type="SAM" id="MobiDB-lite"/>
    </source>
</evidence>
<accession>A0A0K6SB98</accession>
<feature type="disulfide bond" evidence="4">
    <location>
        <begin position="199"/>
        <end position="208"/>
    </location>
</feature>
<feature type="domain" description="EGF-like" evidence="6">
    <location>
        <begin position="89"/>
        <end position="128"/>
    </location>
</feature>
<evidence type="ECO:0000256" key="4">
    <source>
        <dbReference type="PROSITE-ProRule" id="PRU00076"/>
    </source>
</evidence>
<feature type="disulfide bond" evidence="4">
    <location>
        <begin position="240"/>
        <end position="249"/>
    </location>
</feature>
<dbReference type="InterPro" id="IPR000742">
    <property type="entry name" value="EGF"/>
</dbReference>
<feature type="disulfide bond" evidence="4">
    <location>
        <begin position="158"/>
        <end position="167"/>
    </location>
</feature>
<proteinExistence type="predicted"/>
<evidence type="ECO:0000256" key="2">
    <source>
        <dbReference type="ARBA" id="ARBA00022737"/>
    </source>
</evidence>
<dbReference type="PhylomeDB" id="A0A0K6SB98"/>
<dbReference type="PANTHER" id="PTHR24049:SF35">
    <property type="entry name" value="EGF-LIKE DOMAIN-CONTAINING PROTEIN"/>
    <property type="match status" value="1"/>
</dbReference>
<gene>
    <name evidence="7" type="ORF">Cvel_13370.t2</name>
</gene>
<dbReference type="AlphaFoldDB" id="A0A0K6SB98"/>
<evidence type="ECO:0000259" key="6">
    <source>
        <dbReference type="PROSITE" id="PS50026"/>
    </source>
</evidence>
<dbReference type="InterPro" id="IPR001881">
    <property type="entry name" value="EGF-like_Ca-bd_dom"/>
</dbReference>
<dbReference type="EMBL" id="CDMZ01005853">
    <property type="protein sequence ID" value="CUC10911.1"/>
    <property type="molecule type" value="Genomic_DNA"/>
</dbReference>
<dbReference type="PROSITE" id="PS01186">
    <property type="entry name" value="EGF_2"/>
    <property type="match status" value="4"/>
</dbReference>
<dbReference type="SUPFAM" id="SSF57196">
    <property type="entry name" value="EGF/Laminin"/>
    <property type="match status" value="5"/>
</dbReference>
<feature type="disulfide bond" evidence="4">
    <location>
        <begin position="118"/>
        <end position="127"/>
    </location>
</feature>
<dbReference type="SMART" id="SM00179">
    <property type="entry name" value="EGF_CA"/>
    <property type="match status" value="5"/>
</dbReference>
<dbReference type="SMART" id="SM00181">
    <property type="entry name" value="EGF"/>
    <property type="match status" value="5"/>
</dbReference>
<feature type="domain" description="EGF-like" evidence="6">
    <location>
        <begin position="255"/>
        <end position="291"/>
    </location>
</feature>
<dbReference type="InterPro" id="IPR013032">
    <property type="entry name" value="EGF-like_CS"/>
</dbReference>
<dbReference type="CDD" id="cd00054">
    <property type="entry name" value="EGF_CA"/>
    <property type="match status" value="5"/>
</dbReference>
<reference evidence="7" key="1">
    <citation type="submission" date="2014-11" db="EMBL/GenBank/DDBJ databases">
        <title>Molecular phylogeny of cliff fern family Woodsiaceae with morphological implications.</title>
        <authorList>
            <person name="Shao Y.-Z."/>
            <person name="Wei R."/>
            <person name="Zhang X.-C."/>
        </authorList>
    </citation>
    <scope>NUCLEOTIDE SEQUENCE</scope>
</reference>
<organism evidence="7">
    <name type="scientific">Chromera velia CCMP2878</name>
    <dbReference type="NCBI Taxonomy" id="1169474"/>
    <lineage>
        <taxon>Eukaryota</taxon>
        <taxon>Sar</taxon>
        <taxon>Alveolata</taxon>
        <taxon>Colpodellida</taxon>
        <taxon>Chromeraceae</taxon>
        <taxon>Chromera</taxon>
    </lineage>
</organism>
<evidence type="ECO:0000256" key="3">
    <source>
        <dbReference type="ARBA" id="ARBA00023157"/>
    </source>
</evidence>
<dbReference type="PROSITE" id="PS00022">
    <property type="entry name" value="EGF_1"/>
    <property type="match status" value="5"/>
</dbReference>
<dbReference type="InterPro" id="IPR051022">
    <property type="entry name" value="Notch_Cell-Fate_Det"/>
</dbReference>
<name>A0A0K6SB98_9ALVE</name>
<evidence type="ECO:0000313" key="7">
    <source>
        <dbReference type="EMBL" id="CUC10911.1"/>
    </source>
</evidence>
<dbReference type="Pfam" id="PF12661">
    <property type="entry name" value="hEGF"/>
    <property type="match status" value="1"/>
</dbReference>
<dbReference type="PANTHER" id="PTHR24049">
    <property type="entry name" value="CRUMBS FAMILY MEMBER"/>
    <property type="match status" value="1"/>
</dbReference>
<dbReference type="VEuPathDB" id="CryptoDB:Cvel_13370"/>
<dbReference type="Gene3D" id="2.10.25.10">
    <property type="entry name" value="Laminin"/>
    <property type="match status" value="5"/>
</dbReference>
<keyword evidence="2" id="KW-0677">Repeat</keyword>
<comment type="caution">
    <text evidence="4">Lacks conserved residue(s) required for the propagation of feature annotation.</text>
</comment>
<sequence>MSIRIGLLSSFALESGHPARSATFQPSASDPDDLPDLVSSDSEIDSNLDSDGKLAGNLKFPLNFDINGKKEATKTNAYDSKEGETKRKDYNGCNDDPCRNGGLCVETGDRWSDYYCSCPFPWYGQFCELTVLRDECDPNPCLNEGVCQNGVLSAICSCPFPFYGTICELEELPPDFCDPNPCQNGGVCQNGAFSAICSCPLPFYGTNCKLEEIPPEFCEPNPCQNGGACQNGAFGATCSCPFPFYGTNCELEEIPPDFCDPNPCQNGGVCQNGAFGAICSCPFFFYGTNCELEDLPPTPPDCPTNMVLLAQSDNDIALGQVRCVGFDPRFTIRIRSQASCVRAFGNGAELLVVDSVDIWHIAGNRMLEVEPGGGGNRGARARTAGLQIAAVQGFENAGWESSRYWAYDLNGDLTPDSRYEWHTVSSESRV</sequence>
<feature type="domain" description="EGF-like" evidence="6">
    <location>
        <begin position="173"/>
        <end position="209"/>
    </location>
</feature>
<keyword evidence="1 4" id="KW-0245">EGF-like domain</keyword>
<feature type="domain" description="EGF-like" evidence="6">
    <location>
        <begin position="132"/>
        <end position="168"/>
    </location>
</feature>
<feature type="region of interest" description="Disordered" evidence="5">
    <location>
        <begin position="20"/>
        <end position="39"/>
    </location>
</feature>
<dbReference type="PROSITE" id="PS50026">
    <property type="entry name" value="EGF_3"/>
    <property type="match status" value="5"/>
</dbReference>
<dbReference type="Pfam" id="PF00008">
    <property type="entry name" value="EGF"/>
    <property type="match status" value="1"/>
</dbReference>